<dbReference type="CDD" id="cd00814">
    <property type="entry name" value="MetRS_core"/>
    <property type="match status" value="1"/>
</dbReference>
<proteinExistence type="inferred from homology"/>
<keyword evidence="13 16" id="KW-0648">Protein biosynthesis</keyword>
<dbReference type="InterPro" id="IPR014758">
    <property type="entry name" value="Met-tRNA_synth"/>
</dbReference>
<comment type="caution">
    <text evidence="18">The sequence shown here is derived from an EMBL/GenBank/DDBJ whole genome shotgun (WGS) entry which is preliminary data.</text>
</comment>
<evidence type="ECO:0000256" key="2">
    <source>
        <dbReference type="ARBA" id="ARBA00004496"/>
    </source>
</evidence>
<dbReference type="GO" id="GO:0004825">
    <property type="term" value="F:methionine-tRNA ligase activity"/>
    <property type="evidence" value="ECO:0007669"/>
    <property type="project" value="UniProtKB-UniRule"/>
</dbReference>
<evidence type="ECO:0000256" key="8">
    <source>
        <dbReference type="ARBA" id="ARBA00022723"/>
    </source>
</evidence>
<dbReference type="Proteomes" id="UP000315471">
    <property type="component" value="Unassembled WGS sequence"/>
</dbReference>
<dbReference type="InterPro" id="IPR029038">
    <property type="entry name" value="MetRS_Zn"/>
</dbReference>
<evidence type="ECO:0000256" key="9">
    <source>
        <dbReference type="ARBA" id="ARBA00022741"/>
    </source>
</evidence>
<dbReference type="InterPro" id="IPR009080">
    <property type="entry name" value="tRNAsynth_Ia_anticodon-bd"/>
</dbReference>
<dbReference type="FunFam" id="2.20.28.20:FF:000001">
    <property type="entry name" value="Methionine--tRNA ligase"/>
    <property type="match status" value="1"/>
</dbReference>
<evidence type="ECO:0000256" key="12">
    <source>
        <dbReference type="ARBA" id="ARBA00022884"/>
    </source>
</evidence>
<evidence type="ECO:0000313" key="19">
    <source>
        <dbReference type="Proteomes" id="UP000315471"/>
    </source>
</evidence>
<evidence type="ECO:0000256" key="6">
    <source>
        <dbReference type="ARBA" id="ARBA00022555"/>
    </source>
</evidence>
<dbReference type="GO" id="GO:0006431">
    <property type="term" value="P:methionyl-tRNA aminoacylation"/>
    <property type="evidence" value="ECO:0007669"/>
    <property type="project" value="UniProtKB-UniRule"/>
</dbReference>
<dbReference type="PROSITE" id="PS00178">
    <property type="entry name" value="AA_TRNA_LIGASE_I"/>
    <property type="match status" value="1"/>
</dbReference>
<dbReference type="CDD" id="cd02800">
    <property type="entry name" value="tRNA_bind_EcMetRS_like"/>
    <property type="match status" value="1"/>
</dbReference>
<dbReference type="GO" id="GO:0005524">
    <property type="term" value="F:ATP binding"/>
    <property type="evidence" value="ECO:0007669"/>
    <property type="project" value="UniProtKB-UniRule"/>
</dbReference>
<gene>
    <name evidence="16 18" type="primary">metG</name>
    <name evidence="18" type="ORF">Q31b_05260</name>
</gene>
<keyword evidence="10 16" id="KW-0862">Zinc</keyword>
<evidence type="ECO:0000256" key="16">
    <source>
        <dbReference type="HAMAP-Rule" id="MF_00098"/>
    </source>
</evidence>
<dbReference type="SUPFAM" id="SSF57770">
    <property type="entry name" value="Methionyl-tRNA synthetase (MetRS), Zn-domain"/>
    <property type="match status" value="1"/>
</dbReference>
<sequence>MPRRILVTSALPYANGPIHIGHLVEYIQTDIWVRFQKLSGNRCIYVCADDTHGTAIMIRARKEGRSEEELITAMSESHQRDFAGFGIEFDNYGSTHSDENRKVCGRVWAALREKDLIVQRPVAQLYDPEAETFLADRFVRGTCPKCGRTDQPGDNCVCGHTYSPTDLIDPKSTLSGATPEIREAIHLFVELEKLHGFLTKWIDESEALQTETANYLKGHFLADELRDWDISRPGPYFGFEIPDSPGNFWYVWFDAPIGYIASTQQWCDANGEKLEDWWESDECEIHHFIGKDITYFHTLFWPGMLETAGFNLPTKVRIHGFLTVDGEKMSKSTGTLISAETFLKYSKPSYLRYFYATKLTPRVEDLDLAIEEFADKINSDLVGKVVNLASRVGKFAHATGLSTTYPEDGGLFEAAAKAGDDIAAAYEACDYSRAMRRIMELADAANPFVEHAKPWEMKRDPARQRELQDVCTVALNLFRQLAIYLAPVLPELATQCSELLGEPITSWDQSKTPLTGTPVAKFKRMMDRVQPEEITKMIEESKALAAEAAEANATEAAAAAFNDSDEALKAEPLAEEITIDDFAKVDLRVARVIAAEHVPEANKLLKLTLSLGGDHRRQVFAGIKAAYAPEDLVGRLVVMVANLKPRKMRFGLSEGMVTASGPGGAEVFILGVDDGAVPGQRVH</sequence>
<dbReference type="InterPro" id="IPR012340">
    <property type="entry name" value="NA-bd_OB-fold"/>
</dbReference>
<comment type="catalytic activity">
    <reaction evidence="15 16">
        <text>tRNA(Met) + L-methionine + ATP = L-methionyl-tRNA(Met) + AMP + diphosphate</text>
        <dbReference type="Rhea" id="RHEA:13481"/>
        <dbReference type="Rhea" id="RHEA-COMP:9667"/>
        <dbReference type="Rhea" id="RHEA-COMP:9698"/>
        <dbReference type="ChEBI" id="CHEBI:30616"/>
        <dbReference type="ChEBI" id="CHEBI:33019"/>
        <dbReference type="ChEBI" id="CHEBI:57844"/>
        <dbReference type="ChEBI" id="CHEBI:78442"/>
        <dbReference type="ChEBI" id="CHEBI:78530"/>
        <dbReference type="ChEBI" id="CHEBI:456215"/>
        <dbReference type="EC" id="6.1.1.10"/>
    </reaction>
</comment>
<evidence type="ECO:0000256" key="15">
    <source>
        <dbReference type="ARBA" id="ARBA00047364"/>
    </source>
</evidence>
<organism evidence="18 19">
    <name type="scientific">Novipirellula aureliae</name>
    <dbReference type="NCBI Taxonomy" id="2527966"/>
    <lineage>
        <taxon>Bacteria</taxon>
        <taxon>Pseudomonadati</taxon>
        <taxon>Planctomycetota</taxon>
        <taxon>Planctomycetia</taxon>
        <taxon>Pirellulales</taxon>
        <taxon>Pirellulaceae</taxon>
        <taxon>Novipirellula</taxon>
    </lineage>
</organism>
<dbReference type="InterPro" id="IPR004495">
    <property type="entry name" value="Met-tRNA-synth_bsu_C"/>
</dbReference>
<evidence type="ECO:0000256" key="3">
    <source>
        <dbReference type="ARBA" id="ARBA00008258"/>
    </source>
</evidence>
<reference evidence="18 19" key="1">
    <citation type="submission" date="2019-02" db="EMBL/GenBank/DDBJ databases">
        <title>Deep-cultivation of Planctomycetes and their phenomic and genomic characterization uncovers novel biology.</title>
        <authorList>
            <person name="Wiegand S."/>
            <person name="Jogler M."/>
            <person name="Boedeker C."/>
            <person name="Pinto D."/>
            <person name="Vollmers J."/>
            <person name="Rivas-Marin E."/>
            <person name="Kohn T."/>
            <person name="Peeters S.H."/>
            <person name="Heuer A."/>
            <person name="Rast P."/>
            <person name="Oberbeckmann S."/>
            <person name="Bunk B."/>
            <person name="Jeske O."/>
            <person name="Meyerdierks A."/>
            <person name="Storesund J.E."/>
            <person name="Kallscheuer N."/>
            <person name="Luecker S."/>
            <person name="Lage O.M."/>
            <person name="Pohl T."/>
            <person name="Merkel B.J."/>
            <person name="Hornburger P."/>
            <person name="Mueller R.-W."/>
            <person name="Bruemmer F."/>
            <person name="Labrenz M."/>
            <person name="Spormann A.M."/>
            <person name="Op Den Camp H."/>
            <person name="Overmann J."/>
            <person name="Amann R."/>
            <person name="Jetten M.S.M."/>
            <person name="Mascher T."/>
            <person name="Medema M.H."/>
            <person name="Devos D.P."/>
            <person name="Kaster A.-K."/>
            <person name="Ovreas L."/>
            <person name="Rohde M."/>
            <person name="Galperin M.Y."/>
            <person name="Jogler C."/>
        </authorList>
    </citation>
    <scope>NUCLEOTIDE SEQUENCE [LARGE SCALE GENOMIC DNA]</scope>
    <source>
        <strain evidence="18 19">Q31b</strain>
    </source>
</reference>
<dbReference type="InterPro" id="IPR015413">
    <property type="entry name" value="Methionyl/Leucyl_tRNA_Synth"/>
</dbReference>
<feature type="binding site" evidence="16">
    <location>
        <position position="146"/>
    </location>
    <ligand>
        <name>Zn(2+)</name>
        <dbReference type="ChEBI" id="CHEBI:29105"/>
    </ligand>
</feature>
<dbReference type="PANTHER" id="PTHR45765:SF1">
    <property type="entry name" value="METHIONINE--TRNA LIGASE, CYTOPLASMIC"/>
    <property type="match status" value="1"/>
</dbReference>
<dbReference type="EC" id="6.1.1.10" evidence="16"/>
<keyword evidence="7 16" id="KW-0436">Ligase</keyword>
<dbReference type="PRINTS" id="PR01041">
    <property type="entry name" value="TRNASYNTHMET"/>
</dbReference>
<feature type="binding site" evidence="16">
    <location>
        <position position="143"/>
    </location>
    <ligand>
        <name>Zn(2+)</name>
        <dbReference type="ChEBI" id="CHEBI:29105"/>
    </ligand>
</feature>
<accession>A0A5C6EA32</accession>
<dbReference type="InterPro" id="IPR023458">
    <property type="entry name" value="Met-tRNA_ligase_1"/>
</dbReference>
<evidence type="ECO:0000256" key="11">
    <source>
        <dbReference type="ARBA" id="ARBA00022840"/>
    </source>
</evidence>
<dbReference type="PANTHER" id="PTHR45765">
    <property type="entry name" value="METHIONINE--TRNA LIGASE"/>
    <property type="match status" value="1"/>
</dbReference>
<dbReference type="InterPro" id="IPR002547">
    <property type="entry name" value="tRNA-bd_dom"/>
</dbReference>
<dbReference type="InterPro" id="IPR014729">
    <property type="entry name" value="Rossmann-like_a/b/a_fold"/>
</dbReference>
<feature type="short sequence motif" description="'HIGH' region" evidence="16">
    <location>
        <begin position="12"/>
        <end position="22"/>
    </location>
</feature>
<dbReference type="FunFam" id="2.40.50.140:FF:000042">
    <property type="entry name" value="Methionine--tRNA ligase"/>
    <property type="match status" value="1"/>
</dbReference>
<evidence type="ECO:0000256" key="1">
    <source>
        <dbReference type="ARBA" id="ARBA00003314"/>
    </source>
</evidence>
<dbReference type="SUPFAM" id="SSF50249">
    <property type="entry name" value="Nucleic acid-binding proteins"/>
    <property type="match status" value="1"/>
</dbReference>
<evidence type="ECO:0000256" key="13">
    <source>
        <dbReference type="ARBA" id="ARBA00022917"/>
    </source>
</evidence>
<comment type="similarity">
    <text evidence="3 16">Belongs to the class-I aminoacyl-tRNA synthetase family. MetG type 1 subfamily.</text>
</comment>
<dbReference type="CDD" id="cd07957">
    <property type="entry name" value="Anticodon_Ia_Met"/>
    <property type="match status" value="1"/>
</dbReference>
<dbReference type="RefSeq" id="WP_146598073.1">
    <property type="nucleotide sequence ID" value="NZ_SJPY01000001.1"/>
</dbReference>
<dbReference type="InterPro" id="IPR001412">
    <property type="entry name" value="aa-tRNA-synth_I_CS"/>
</dbReference>
<feature type="binding site" evidence="16">
    <location>
        <position position="156"/>
    </location>
    <ligand>
        <name>Zn(2+)</name>
        <dbReference type="ChEBI" id="CHEBI:29105"/>
    </ligand>
</feature>
<dbReference type="InterPro" id="IPR041872">
    <property type="entry name" value="Anticodon_Met"/>
</dbReference>
<feature type="short sequence motif" description="'KMSKS' region" evidence="16">
    <location>
        <begin position="328"/>
        <end position="332"/>
    </location>
</feature>
<dbReference type="Pfam" id="PF01588">
    <property type="entry name" value="tRNA_bind"/>
    <property type="match status" value="1"/>
</dbReference>
<dbReference type="NCBIfam" id="TIGR00398">
    <property type="entry name" value="metG"/>
    <property type="match status" value="1"/>
</dbReference>
<evidence type="ECO:0000256" key="14">
    <source>
        <dbReference type="ARBA" id="ARBA00023146"/>
    </source>
</evidence>
<evidence type="ECO:0000256" key="7">
    <source>
        <dbReference type="ARBA" id="ARBA00022598"/>
    </source>
</evidence>
<dbReference type="GO" id="GO:0046872">
    <property type="term" value="F:metal ion binding"/>
    <property type="evidence" value="ECO:0007669"/>
    <property type="project" value="UniProtKB-KW"/>
</dbReference>
<dbReference type="Gene3D" id="2.20.28.20">
    <property type="entry name" value="Methionyl-tRNA synthetase, Zn-domain"/>
    <property type="match status" value="1"/>
</dbReference>
<keyword evidence="5 16" id="KW-0963">Cytoplasm</keyword>
<dbReference type="EMBL" id="SJPY01000001">
    <property type="protein sequence ID" value="TWU45354.1"/>
    <property type="molecule type" value="Genomic_DNA"/>
</dbReference>
<protein>
    <recommendedName>
        <fullName evidence="16">Methionine--tRNA ligase</fullName>
        <ecNumber evidence="16">6.1.1.10</ecNumber>
    </recommendedName>
    <alternativeName>
        <fullName evidence="16">Methionyl-tRNA synthetase</fullName>
        <shortName evidence="16">MetRS</shortName>
    </alternativeName>
</protein>
<feature type="domain" description="TRNA-binding" evidence="17">
    <location>
        <begin position="581"/>
        <end position="683"/>
    </location>
</feature>
<dbReference type="NCBIfam" id="TIGR00399">
    <property type="entry name" value="metG_C_term"/>
    <property type="match status" value="1"/>
</dbReference>
<keyword evidence="6 16" id="KW-0820">tRNA-binding</keyword>
<dbReference type="Gene3D" id="3.40.50.620">
    <property type="entry name" value="HUPs"/>
    <property type="match status" value="1"/>
</dbReference>
<comment type="subunit">
    <text evidence="4 16">Homodimer.</text>
</comment>
<dbReference type="AlphaFoldDB" id="A0A5C6EA32"/>
<dbReference type="SUPFAM" id="SSF52374">
    <property type="entry name" value="Nucleotidylyl transferase"/>
    <property type="match status" value="1"/>
</dbReference>
<dbReference type="HAMAP" id="MF_00098">
    <property type="entry name" value="Met_tRNA_synth_type1"/>
    <property type="match status" value="1"/>
</dbReference>
<dbReference type="Pfam" id="PF09334">
    <property type="entry name" value="tRNA-synt_1g"/>
    <property type="match status" value="1"/>
</dbReference>
<keyword evidence="12 16" id="KW-0694">RNA-binding</keyword>
<keyword evidence="14 16" id="KW-0030">Aminoacyl-tRNA synthetase</keyword>
<comment type="subcellular location">
    <subcellularLocation>
        <location evidence="2 16">Cytoplasm</location>
    </subcellularLocation>
</comment>
<keyword evidence="11 16" id="KW-0067">ATP-binding</keyword>
<evidence type="ECO:0000256" key="4">
    <source>
        <dbReference type="ARBA" id="ARBA00011738"/>
    </source>
</evidence>
<dbReference type="PROSITE" id="PS50886">
    <property type="entry name" value="TRBD"/>
    <property type="match status" value="1"/>
</dbReference>
<evidence type="ECO:0000313" key="18">
    <source>
        <dbReference type="EMBL" id="TWU45354.1"/>
    </source>
</evidence>
<comment type="function">
    <text evidence="1 16">Is required not only for elongation of protein synthesis but also for the initiation of all mRNA translation through initiator tRNA(fMet) aminoacylation.</text>
</comment>
<dbReference type="NCBIfam" id="NF001100">
    <property type="entry name" value="PRK00133.1"/>
    <property type="match status" value="1"/>
</dbReference>
<dbReference type="Gene3D" id="2.40.50.140">
    <property type="entry name" value="Nucleic acid-binding proteins"/>
    <property type="match status" value="1"/>
</dbReference>
<dbReference type="OrthoDB" id="9810191at2"/>
<evidence type="ECO:0000256" key="5">
    <source>
        <dbReference type="ARBA" id="ARBA00022490"/>
    </source>
</evidence>
<dbReference type="GO" id="GO:0005829">
    <property type="term" value="C:cytosol"/>
    <property type="evidence" value="ECO:0007669"/>
    <property type="project" value="TreeGrafter"/>
</dbReference>
<dbReference type="GO" id="GO:0000049">
    <property type="term" value="F:tRNA binding"/>
    <property type="evidence" value="ECO:0007669"/>
    <property type="project" value="UniProtKB-UniRule"/>
</dbReference>
<keyword evidence="19" id="KW-1185">Reference proteome</keyword>
<feature type="binding site" evidence="16">
    <location>
        <position position="331"/>
    </location>
    <ligand>
        <name>ATP</name>
        <dbReference type="ChEBI" id="CHEBI:30616"/>
    </ligand>
</feature>
<keyword evidence="9 16" id="KW-0547">Nucleotide-binding</keyword>
<comment type="cofactor">
    <cofactor evidence="16">
        <name>Zn(2+)</name>
        <dbReference type="ChEBI" id="CHEBI:29105"/>
    </cofactor>
    <text evidence="16">Binds 1 zinc ion per subunit.</text>
</comment>
<name>A0A5C6EA32_9BACT</name>
<dbReference type="SUPFAM" id="SSF47323">
    <property type="entry name" value="Anticodon-binding domain of a subclass of class I aminoacyl-tRNA synthetases"/>
    <property type="match status" value="1"/>
</dbReference>
<dbReference type="Gene3D" id="1.10.730.10">
    <property type="entry name" value="Isoleucyl-tRNA Synthetase, Domain 1"/>
    <property type="match status" value="1"/>
</dbReference>
<keyword evidence="8 16" id="KW-0479">Metal-binding</keyword>
<dbReference type="InterPro" id="IPR033911">
    <property type="entry name" value="MetRS_core"/>
</dbReference>
<evidence type="ECO:0000259" key="17">
    <source>
        <dbReference type="PROSITE" id="PS50886"/>
    </source>
</evidence>
<evidence type="ECO:0000256" key="10">
    <source>
        <dbReference type="ARBA" id="ARBA00022833"/>
    </source>
</evidence>
<feature type="binding site" evidence="16">
    <location>
        <position position="158"/>
    </location>
    <ligand>
        <name>Zn(2+)</name>
        <dbReference type="ChEBI" id="CHEBI:29105"/>
    </ligand>
</feature>